<feature type="transmembrane region" description="Helical" evidence="11">
    <location>
        <begin position="887"/>
        <end position="906"/>
    </location>
</feature>
<evidence type="ECO:0000259" key="14">
    <source>
        <dbReference type="Pfam" id="PF16192"/>
    </source>
</evidence>
<feature type="transmembrane region" description="Helical" evidence="11">
    <location>
        <begin position="428"/>
        <end position="450"/>
    </location>
</feature>
<evidence type="ECO:0000256" key="3">
    <source>
        <dbReference type="ARBA" id="ARBA00007222"/>
    </source>
</evidence>
<feature type="transmembrane region" description="Helical" evidence="11">
    <location>
        <begin position="942"/>
        <end position="975"/>
    </location>
</feature>
<keyword evidence="4" id="KW-0328">Glycosyltransferase</keyword>
<dbReference type="Pfam" id="PF16192">
    <property type="entry name" value="PMT_4TMC"/>
    <property type="match status" value="1"/>
</dbReference>
<feature type="transmembrane region" description="Helical" evidence="11">
    <location>
        <begin position="189"/>
        <end position="210"/>
    </location>
</feature>
<feature type="transmembrane region" description="Helical" evidence="11">
    <location>
        <begin position="586"/>
        <end position="605"/>
    </location>
</feature>
<evidence type="ECO:0000256" key="7">
    <source>
        <dbReference type="ARBA" id="ARBA00022989"/>
    </source>
</evidence>
<evidence type="ECO:0000256" key="10">
    <source>
        <dbReference type="ARBA" id="ARBA00093644"/>
    </source>
</evidence>
<feature type="chain" id="PRO_5002149935" description="Polyprenol-phosphate-mannose--protein mannosyltransferase" evidence="12">
    <location>
        <begin position="30"/>
        <end position="1225"/>
    </location>
</feature>
<keyword evidence="5" id="KW-0808">Transferase</keyword>
<keyword evidence="16" id="KW-1185">Reference proteome</keyword>
<evidence type="ECO:0000256" key="9">
    <source>
        <dbReference type="ARBA" id="ARBA00093617"/>
    </source>
</evidence>
<dbReference type="EMBL" id="JWJD01000007">
    <property type="protein sequence ID" value="KIH75860.1"/>
    <property type="molecule type" value="Genomic_DNA"/>
</dbReference>
<feature type="signal peptide" evidence="12">
    <location>
        <begin position="1"/>
        <end position="29"/>
    </location>
</feature>
<dbReference type="InterPro" id="IPR027005">
    <property type="entry name" value="PMT-like"/>
</dbReference>
<feature type="transmembrane region" description="Helical" evidence="11">
    <location>
        <begin position="1153"/>
        <end position="1171"/>
    </location>
</feature>
<feature type="transmembrane region" description="Helical" evidence="11">
    <location>
        <begin position="310"/>
        <end position="336"/>
    </location>
</feature>
<proteinExistence type="inferred from homology"/>
<feature type="transmembrane region" description="Helical" evidence="11">
    <location>
        <begin position="512"/>
        <end position="528"/>
    </location>
</feature>
<dbReference type="InterPro" id="IPR032421">
    <property type="entry name" value="PMT_4TMC"/>
</dbReference>
<gene>
    <name evidence="15" type="ORF">GFER_14885</name>
</gene>
<comment type="subcellular location">
    <subcellularLocation>
        <location evidence="1">Endomembrane system</location>
        <topology evidence="1">Multi-pass membrane protein</topology>
    </subcellularLocation>
</comment>
<evidence type="ECO:0000259" key="13">
    <source>
        <dbReference type="Pfam" id="PF02366"/>
    </source>
</evidence>
<dbReference type="PANTHER" id="PTHR10050:SF46">
    <property type="entry name" value="PROTEIN O-MANNOSYL-TRANSFERASE 2"/>
    <property type="match status" value="1"/>
</dbReference>
<evidence type="ECO:0000256" key="11">
    <source>
        <dbReference type="SAM" id="Phobius"/>
    </source>
</evidence>
<feature type="transmembrane region" description="Helical" evidence="11">
    <location>
        <begin position="556"/>
        <end position="574"/>
    </location>
</feature>
<dbReference type="RefSeq" id="WP_040100672.1">
    <property type="nucleotide sequence ID" value="NZ_JWJD01000007.1"/>
</dbReference>
<comment type="pathway">
    <text evidence="2">Protein modification; protein glycosylation.</text>
</comment>
<protein>
    <recommendedName>
        <fullName evidence="9">Polyprenol-phosphate-mannose--protein mannosyltransferase</fullName>
    </recommendedName>
    <alternativeName>
        <fullName evidence="10">Protein O-mannosyltransferase</fullName>
    </alternativeName>
</protein>
<accession>A0A0C2HLI6</accession>
<evidence type="ECO:0000256" key="12">
    <source>
        <dbReference type="SAM" id="SignalP"/>
    </source>
</evidence>
<keyword evidence="12" id="KW-0732">Signal</keyword>
<sequence length="1225" mass="135598">MTSIVRWYPALGCLVVAVLMVLGLQTAHAQPSENLFASHGPGERQSWQPHGQVDVGVGEGGEAIRIAAAEPNDIRHGVLIPLRKGNYYRFSALVRTQGVSGPIGANLSIYGTYNHTGGLTGNTDWTLVEEVFRATADGPQPFALRLGYWNASSRGEAWFKAVRVEELPAWHGPYQPIAISAPQSPASTLPLRMLFFALAVPFTLFCLVWARNDILQDPPSLQGTASVGRRSLPLIALLGAALLVRLAAALSGEPSAEIVTLKNLALHLAGGFKHFPAVFQEGFPAGVPISYGYVLAAVGSFIRALNYETAIIFTFLLKSPLIVADLILIGFLFFWLRRRGFSKGAWVSAGLLAFNPSLVMVSAFWGQPVSMQACLCLAAVLALLDRRLILAGILLGLAASTDLFYLLLVVLFIAVTMRLTSWKLAARVAYAWAATFLLLILPLMAGGAVFSPLQPGSVSPPAFNLWAAFGWVGQPPPVLLQFAAAIGGIAICALAVWRFAPKKTMAHTEQEHRTLLLFLIVAQALFLALPGMQAAHLLSAMLFSAALASRSVHFRWMFLGLNLLLLFNLGHVFWHHDYLGQSGPGFSWAIALTAGLLLLHLILLLQRRFLAHGKGRKRDTDTSRHREAPTVHQEPFPIRIWDIFAVTLTTVIYLGVLLHHLGERDFPTSGITVQGDSAGYELDFGAPHVLTKAVFFGGEIAPEIRFLKQQGDRWVPLWSRRDGLLYYFTRQDYRKTYKNAEREFPPVSAEKLRILIYGDGATVNEIGLFDEKGETVTPLRIAARSGETYAGATHPLFDEPHKTHLVGSYRTRTYWDEVFYARSAFNLVQNEIPYERTHPPFGKTLIGLGIKAFDMTPFGWRIVCAGAIALLPALLFVGGRLLTATRLGAYSAMLLMAAEGMTFTLGRMANIDGFLVLFETALLIVLLRWYRAYEKNPHSTHWRWLALAGTCFGLALSIKWSALFLGFAIFLLVAVWKLSRLWRVFHRGETLWVGRPLAAGIARDAAAWLFWFAIFPLGIYYFSHADFLQSLPQRPSVLSTQGVSAFWEQQQFILDFHGGRKAQDSHSLAAPFYTWPLLLKPVQGIFFDGNMPEGMRSAISMMGNPVIWWLGLVAMLGLGWQALRGKDPGAIMLAAVYFLQFTPWILVQRPTFIYAYAPFLPLLILGLASVIARPWVREPGRRVCAVLLLLTAAAAFFLFYPAISGLPVAQDYFQWLRWFPSWSKI</sequence>
<feature type="domain" description="Protein O-mannosyl-transferase C-terminal four TM" evidence="14">
    <location>
        <begin position="1044"/>
        <end position="1222"/>
    </location>
</feature>
<evidence type="ECO:0000256" key="5">
    <source>
        <dbReference type="ARBA" id="ARBA00022679"/>
    </source>
</evidence>
<evidence type="ECO:0000256" key="2">
    <source>
        <dbReference type="ARBA" id="ARBA00004922"/>
    </source>
</evidence>
<evidence type="ECO:0000313" key="16">
    <source>
        <dbReference type="Proteomes" id="UP000035068"/>
    </source>
</evidence>
<evidence type="ECO:0000256" key="4">
    <source>
        <dbReference type="ARBA" id="ARBA00022676"/>
    </source>
</evidence>
<comment type="caution">
    <text evidence="15">The sequence shown here is derived from an EMBL/GenBank/DDBJ whole genome shotgun (WGS) entry which is preliminary data.</text>
</comment>
<comment type="similarity">
    <text evidence="3">Belongs to the glycosyltransferase 39 family.</text>
</comment>
<feature type="transmembrane region" description="Helical" evidence="11">
    <location>
        <begin position="1106"/>
        <end position="1123"/>
    </location>
</feature>
<feature type="transmembrane region" description="Helical" evidence="11">
    <location>
        <begin position="389"/>
        <end position="416"/>
    </location>
</feature>
<evidence type="ECO:0000256" key="8">
    <source>
        <dbReference type="ARBA" id="ARBA00023136"/>
    </source>
</evidence>
<evidence type="ECO:0000256" key="6">
    <source>
        <dbReference type="ARBA" id="ARBA00022692"/>
    </source>
</evidence>
<dbReference type="AlphaFoldDB" id="A0A0C2HLI6"/>
<name>A0A0C2HLI6_9BACT</name>
<dbReference type="UniPathway" id="UPA00378"/>
<dbReference type="GO" id="GO:0006493">
    <property type="term" value="P:protein O-linked glycosylation"/>
    <property type="evidence" value="ECO:0007669"/>
    <property type="project" value="InterPro"/>
</dbReference>
<reference evidence="15 16" key="1">
    <citation type="submission" date="2014-12" db="EMBL/GenBank/DDBJ databases">
        <title>Genomes of Geoalkalibacter ferrihydriticus and Geoalkalibacter subterraneus, two haloalkaliphilic metal-reducing members of the Geobacteraceae.</title>
        <authorList>
            <person name="Badalamenti J.P."/>
            <person name="Torres C.I."/>
            <person name="Krajmalnik-Brown R."/>
            <person name="Bond D.R."/>
        </authorList>
    </citation>
    <scope>NUCLEOTIDE SEQUENCE [LARGE SCALE GENOMIC DNA]</scope>
    <source>
        <strain evidence="15 16">DSM 17813</strain>
    </source>
</reference>
<feature type="domain" description="ArnT-like N-terminal" evidence="13">
    <location>
        <begin position="852"/>
        <end position="982"/>
    </location>
</feature>
<feature type="transmembrane region" description="Helical" evidence="11">
    <location>
        <begin position="1130"/>
        <end position="1147"/>
    </location>
</feature>
<feature type="transmembrane region" description="Helical" evidence="11">
    <location>
        <begin position="913"/>
        <end position="930"/>
    </location>
</feature>
<organism evidence="15 16">
    <name type="scientific">Geoalkalibacter ferrihydriticus DSM 17813</name>
    <dbReference type="NCBI Taxonomy" id="1121915"/>
    <lineage>
        <taxon>Bacteria</taxon>
        <taxon>Pseudomonadati</taxon>
        <taxon>Thermodesulfobacteriota</taxon>
        <taxon>Desulfuromonadia</taxon>
        <taxon>Desulfuromonadales</taxon>
        <taxon>Geoalkalibacteraceae</taxon>
        <taxon>Geoalkalibacter</taxon>
    </lineage>
</organism>
<dbReference type="GO" id="GO:0000030">
    <property type="term" value="F:mannosyltransferase activity"/>
    <property type="evidence" value="ECO:0007669"/>
    <property type="project" value="InterPro"/>
</dbReference>
<feature type="transmembrane region" description="Helical" evidence="11">
    <location>
        <begin position="478"/>
        <end position="500"/>
    </location>
</feature>
<dbReference type="GO" id="GO:0016020">
    <property type="term" value="C:membrane"/>
    <property type="evidence" value="ECO:0007669"/>
    <property type="project" value="InterPro"/>
</dbReference>
<dbReference type="Gene3D" id="2.60.120.260">
    <property type="entry name" value="Galactose-binding domain-like"/>
    <property type="match status" value="1"/>
</dbReference>
<dbReference type="Pfam" id="PF02366">
    <property type="entry name" value="PMT"/>
    <property type="match status" value="1"/>
</dbReference>
<dbReference type="Proteomes" id="UP000035068">
    <property type="component" value="Unassembled WGS sequence"/>
</dbReference>
<dbReference type="GO" id="GO:0012505">
    <property type="term" value="C:endomembrane system"/>
    <property type="evidence" value="ECO:0007669"/>
    <property type="project" value="UniProtKB-SubCell"/>
</dbReference>
<keyword evidence="6 11" id="KW-0812">Transmembrane</keyword>
<keyword evidence="8 11" id="KW-0472">Membrane</keyword>
<evidence type="ECO:0000256" key="1">
    <source>
        <dbReference type="ARBA" id="ARBA00004127"/>
    </source>
</evidence>
<feature type="transmembrane region" description="Helical" evidence="11">
    <location>
        <begin position="858"/>
        <end position="881"/>
    </location>
</feature>
<feature type="transmembrane region" description="Helical" evidence="11">
    <location>
        <begin position="1183"/>
        <end position="1203"/>
    </location>
</feature>
<evidence type="ECO:0000313" key="15">
    <source>
        <dbReference type="EMBL" id="KIH75860.1"/>
    </source>
</evidence>
<keyword evidence="7 11" id="KW-1133">Transmembrane helix</keyword>
<dbReference type="InterPro" id="IPR003342">
    <property type="entry name" value="ArnT-like_N"/>
</dbReference>
<feature type="transmembrane region" description="Helical" evidence="11">
    <location>
        <begin position="1005"/>
        <end position="1023"/>
    </location>
</feature>
<dbReference type="PANTHER" id="PTHR10050">
    <property type="entry name" value="DOLICHYL-PHOSPHATE-MANNOSE--PROTEIN MANNOSYLTRANSFERASE"/>
    <property type="match status" value="1"/>
</dbReference>